<dbReference type="EC" id="5.1.3.26" evidence="2"/>
<dbReference type="Gene3D" id="3.40.50.720">
    <property type="entry name" value="NAD(P)-binding Rossmann-like Domain"/>
    <property type="match status" value="1"/>
</dbReference>
<feature type="domain" description="NAD-dependent epimerase/dehydratase" evidence="1">
    <location>
        <begin position="4"/>
        <end position="193"/>
    </location>
</feature>
<name>A0A644UGR4_9ZZZZ</name>
<dbReference type="PANTHER" id="PTHR43245">
    <property type="entry name" value="BIFUNCTIONAL POLYMYXIN RESISTANCE PROTEIN ARNA"/>
    <property type="match status" value="1"/>
</dbReference>
<organism evidence="2">
    <name type="scientific">bioreactor metagenome</name>
    <dbReference type="NCBI Taxonomy" id="1076179"/>
    <lineage>
        <taxon>unclassified sequences</taxon>
        <taxon>metagenomes</taxon>
        <taxon>ecological metagenomes</taxon>
    </lineage>
</organism>
<evidence type="ECO:0000313" key="2">
    <source>
        <dbReference type="EMBL" id="MPL78178.1"/>
    </source>
</evidence>
<evidence type="ECO:0000259" key="1">
    <source>
        <dbReference type="Pfam" id="PF01370"/>
    </source>
</evidence>
<accession>A0A644UGR4</accession>
<sequence length="281" mass="32222">MNILITGSNGYLGSNFINKYGYYINFKKFSLLNQKLEDITFDNIDIVLHCAALVHQKIEQPYEKYYTINIDYPIKLAKLAKQNGVKQFVFISTIAVYGEEKEKLDENTICNPATFYGKSKLEAEKKLLELNDDNFLISIIRSPMIYGKNAPGNIDSLVKLVKKLAIIPLGKIQNKRSFISIQNFCYIINEVILQKKSGIFLACDDEPLSTSKLIELITKNLNRKMYLIKIPFFETLLKILKPSFHKRLYGSLEIDNTITKEKLNLKNPYGVEDGIKLMIKG</sequence>
<dbReference type="SUPFAM" id="SSF51735">
    <property type="entry name" value="NAD(P)-binding Rossmann-fold domains"/>
    <property type="match status" value="1"/>
</dbReference>
<comment type="caution">
    <text evidence="2">The sequence shown here is derived from an EMBL/GenBank/DDBJ whole genome shotgun (WGS) entry which is preliminary data.</text>
</comment>
<dbReference type="AlphaFoldDB" id="A0A644UGR4"/>
<dbReference type="InterPro" id="IPR050177">
    <property type="entry name" value="Lipid_A_modif_metabolic_enz"/>
</dbReference>
<gene>
    <name evidence="2" type="primary">gnu_2</name>
    <name evidence="2" type="ORF">SDC9_24042</name>
</gene>
<dbReference type="Pfam" id="PF01370">
    <property type="entry name" value="Epimerase"/>
    <property type="match status" value="1"/>
</dbReference>
<dbReference type="InterPro" id="IPR036291">
    <property type="entry name" value="NAD(P)-bd_dom_sf"/>
</dbReference>
<dbReference type="PANTHER" id="PTHR43245:SF58">
    <property type="entry name" value="BLL5923 PROTEIN"/>
    <property type="match status" value="1"/>
</dbReference>
<keyword evidence="2" id="KW-0413">Isomerase</keyword>
<protein>
    <submittedName>
        <fullName evidence="2">N-acetyl-alpha-D-glucosaminyl-diphospho-ditrans, octacis-undecaprenol 4-epimerase</fullName>
        <ecNumber evidence="2">5.1.3.26</ecNumber>
    </submittedName>
</protein>
<reference evidence="2" key="1">
    <citation type="submission" date="2019-08" db="EMBL/GenBank/DDBJ databases">
        <authorList>
            <person name="Kucharzyk K."/>
            <person name="Murdoch R.W."/>
            <person name="Higgins S."/>
            <person name="Loffler F."/>
        </authorList>
    </citation>
    <scope>NUCLEOTIDE SEQUENCE</scope>
</reference>
<proteinExistence type="predicted"/>
<dbReference type="GO" id="GO:0016853">
    <property type="term" value="F:isomerase activity"/>
    <property type="evidence" value="ECO:0007669"/>
    <property type="project" value="UniProtKB-KW"/>
</dbReference>
<dbReference type="EMBL" id="VSSQ01000114">
    <property type="protein sequence ID" value="MPL78178.1"/>
    <property type="molecule type" value="Genomic_DNA"/>
</dbReference>
<dbReference type="InterPro" id="IPR001509">
    <property type="entry name" value="Epimerase_deHydtase"/>
</dbReference>